<reference evidence="5" key="1">
    <citation type="journal article" date="2017" name="Nat. Ecol. Evol.">
        <title>Genome expansion and lineage-specific genetic innovations in the forest pathogenic fungi Armillaria.</title>
        <authorList>
            <person name="Sipos G."/>
            <person name="Prasanna A.N."/>
            <person name="Walter M.C."/>
            <person name="O'Connor E."/>
            <person name="Balint B."/>
            <person name="Krizsan K."/>
            <person name="Kiss B."/>
            <person name="Hess J."/>
            <person name="Varga T."/>
            <person name="Slot J."/>
            <person name="Riley R."/>
            <person name="Boka B."/>
            <person name="Rigling D."/>
            <person name="Barry K."/>
            <person name="Lee J."/>
            <person name="Mihaltcheva S."/>
            <person name="LaButti K."/>
            <person name="Lipzen A."/>
            <person name="Waldron R."/>
            <person name="Moloney N.M."/>
            <person name="Sperisen C."/>
            <person name="Kredics L."/>
            <person name="Vagvoelgyi C."/>
            <person name="Patrignani A."/>
            <person name="Fitzpatrick D."/>
            <person name="Nagy I."/>
            <person name="Doyle S."/>
            <person name="Anderson J.B."/>
            <person name="Grigoriev I.V."/>
            <person name="Gueldener U."/>
            <person name="Muensterkoetter M."/>
            <person name="Nagy L.G."/>
        </authorList>
    </citation>
    <scope>NUCLEOTIDE SEQUENCE [LARGE SCALE GENOMIC DNA]</scope>
    <source>
        <strain evidence="5">C18/9</strain>
    </source>
</reference>
<feature type="region of interest" description="Disordered" evidence="1">
    <location>
        <begin position="335"/>
        <end position="364"/>
    </location>
</feature>
<keyword evidence="3" id="KW-0732">Signal</keyword>
<feature type="compositionally biased region" description="Basic residues" evidence="1">
    <location>
        <begin position="354"/>
        <end position="364"/>
    </location>
</feature>
<keyword evidence="2" id="KW-0812">Transmembrane</keyword>
<evidence type="ECO:0000313" key="4">
    <source>
        <dbReference type="EMBL" id="SJK99561.1"/>
    </source>
</evidence>
<sequence length="364" mass="40462">MFRHALLATWLPSLSIPCRAPNLLRIDVFQKIILAYPATRIATLLPSTPRTTPKGGRQHGFCHPLTFLPSFSANDDAVAAQWPARPASHTLDDYQYHVFGSLTHLIPTTMLLAIHLFAFDTLLSRRTMILRLFLFFVVFSPNPSFAPASSSWPLQTYYREQGRKSDSSMREMVVAYWVGVMHQERMLGNGPMACNSITTPPACGSHTLIHVAWTRRKGSLNAEALEPLPPFPTLVSTSRRSGSAAPTFSIRAGAYNLFPDVFFKFLSLFSYDCHARPTYTSRRNPALEGGGSRQPVLCTACRSSARVVLPRGAALSNMTFFRVVRSGSSHLQQTRFGMEGSQQGESSCLEKGRPSRRAGRAYHH</sequence>
<evidence type="ECO:0000256" key="2">
    <source>
        <dbReference type="SAM" id="Phobius"/>
    </source>
</evidence>
<organism evidence="4 5">
    <name type="scientific">Armillaria ostoyae</name>
    <name type="common">Armillaria root rot fungus</name>
    <dbReference type="NCBI Taxonomy" id="47428"/>
    <lineage>
        <taxon>Eukaryota</taxon>
        <taxon>Fungi</taxon>
        <taxon>Dikarya</taxon>
        <taxon>Basidiomycota</taxon>
        <taxon>Agaricomycotina</taxon>
        <taxon>Agaricomycetes</taxon>
        <taxon>Agaricomycetidae</taxon>
        <taxon>Agaricales</taxon>
        <taxon>Marasmiineae</taxon>
        <taxon>Physalacriaceae</taxon>
        <taxon>Armillaria</taxon>
    </lineage>
</organism>
<keyword evidence="2" id="KW-0472">Membrane</keyword>
<dbReference type="Proteomes" id="UP000219338">
    <property type="component" value="Unassembled WGS sequence"/>
</dbReference>
<feature type="transmembrane region" description="Helical" evidence="2">
    <location>
        <begin position="96"/>
        <end position="117"/>
    </location>
</feature>
<evidence type="ECO:0000256" key="3">
    <source>
        <dbReference type="SAM" id="SignalP"/>
    </source>
</evidence>
<dbReference type="EMBL" id="FUEG01000002">
    <property type="protein sequence ID" value="SJK99561.1"/>
    <property type="molecule type" value="Genomic_DNA"/>
</dbReference>
<evidence type="ECO:0000256" key="1">
    <source>
        <dbReference type="SAM" id="MobiDB-lite"/>
    </source>
</evidence>
<feature type="chain" id="PRO_5012809147" evidence="3">
    <location>
        <begin position="21"/>
        <end position="364"/>
    </location>
</feature>
<dbReference type="AlphaFoldDB" id="A0A284QT39"/>
<protein>
    <submittedName>
        <fullName evidence="4">Uncharacterized protein</fullName>
    </submittedName>
</protein>
<evidence type="ECO:0000313" key="5">
    <source>
        <dbReference type="Proteomes" id="UP000219338"/>
    </source>
</evidence>
<keyword evidence="2" id="KW-1133">Transmembrane helix</keyword>
<gene>
    <name evidence="4" type="ORF">ARMOST_02869</name>
</gene>
<accession>A0A284QT39</accession>
<keyword evidence="5" id="KW-1185">Reference proteome</keyword>
<proteinExistence type="predicted"/>
<name>A0A284QT39_ARMOS</name>
<feature type="signal peptide" evidence="3">
    <location>
        <begin position="1"/>
        <end position="20"/>
    </location>
</feature>
<feature type="transmembrane region" description="Helical" evidence="2">
    <location>
        <begin position="129"/>
        <end position="146"/>
    </location>
</feature>
<feature type="compositionally biased region" description="Polar residues" evidence="1">
    <location>
        <begin position="335"/>
        <end position="346"/>
    </location>
</feature>